<dbReference type="Pfam" id="PF12367">
    <property type="entry name" value="PFO_beta_C"/>
    <property type="match status" value="1"/>
</dbReference>
<dbReference type="GO" id="GO:0051536">
    <property type="term" value="F:iron-sulfur cluster binding"/>
    <property type="evidence" value="ECO:0007669"/>
    <property type="project" value="UniProtKB-KW"/>
</dbReference>
<keyword evidence="5" id="KW-0460">Magnesium</keyword>
<evidence type="ECO:0000259" key="10">
    <source>
        <dbReference type="Pfam" id="PF02775"/>
    </source>
</evidence>
<dbReference type="PANTHER" id="PTHR48084">
    <property type="entry name" value="2-OXOGLUTARATE OXIDOREDUCTASE SUBUNIT KORB-RELATED"/>
    <property type="match status" value="1"/>
</dbReference>
<dbReference type="GO" id="GO:0030976">
    <property type="term" value="F:thiamine pyrophosphate binding"/>
    <property type="evidence" value="ECO:0007669"/>
    <property type="project" value="InterPro"/>
</dbReference>
<name>A0A7X9DKF0_UNCKA</name>
<dbReference type="Proteomes" id="UP000526033">
    <property type="component" value="Unassembled WGS sequence"/>
</dbReference>
<feature type="domain" description="Pyruvate ferredoxin oxidoreductase beta subunit C-terminal" evidence="11">
    <location>
        <begin position="199"/>
        <end position="262"/>
    </location>
</feature>
<comment type="cofactor">
    <cofactor evidence="2">
        <name>thiamine diphosphate</name>
        <dbReference type="ChEBI" id="CHEBI:58937"/>
    </cofactor>
</comment>
<gene>
    <name evidence="12" type="ORF">GYA27_00820</name>
</gene>
<reference evidence="12 13" key="1">
    <citation type="journal article" date="2020" name="Biotechnol. Biofuels">
        <title>New insights from the biogas microbiome by comprehensive genome-resolved metagenomics of nearly 1600 species originating from multiple anaerobic digesters.</title>
        <authorList>
            <person name="Campanaro S."/>
            <person name="Treu L."/>
            <person name="Rodriguez-R L.M."/>
            <person name="Kovalovszki A."/>
            <person name="Ziels R.M."/>
            <person name="Maus I."/>
            <person name="Zhu X."/>
            <person name="Kougias P.G."/>
            <person name="Basile A."/>
            <person name="Luo G."/>
            <person name="Schluter A."/>
            <person name="Konstantinidis K.T."/>
            <person name="Angelidaki I."/>
        </authorList>
    </citation>
    <scope>NUCLEOTIDE SEQUENCE [LARGE SCALE GENOMIC DNA]</scope>
    <source>
        <strain evidence="12">AS27yjCOA_165</strain>
    </source>
</reference>
<dbReference type="Pfam" id="PF02775">
    <property type="entry name" value="TPP_enzyme_C"/>
    <property type="match status" value="1"/>
</dbReference>
<sequence length="285" mass="31740">MTKMTDLQTPFMPNWCPGCGNMPLWLAFKNAAVKQGWDNTNTAVVAGIGCHGHLVNFTKLTAFEGLHGRALPAATGIKIANNSLNVFVFTGDGDCFGEGGNHFIHACRRNHNLTVILHDNGLYALTTGQSSPITPHDAKTKSTPFGNPDEPFNPLVMAIASGATFVARAYASNMAQLTELMIKANQHNGFSFIDVLQPCETFNKQFTHPFFQENTYYLEESYDPTNREIALTRAREFDLKKIPLGIFYEEKKPAYEDQLGYLNGEILYKHGTQKRDMSSLFAKYI</sequence>
<keyword evidence="8" id="KW-0411">Iron-sulfur</keyword>
<evidence type="ECO:0000313" key="13">
    <source>
        <dbReference type="Proteomes" id="UP000526033"/>
    </source>
</evidence>
<evidence type="ECO:0000256" key="2">
    <source>
        <dbReference type="ARBA" id="ARBA00001964"/>
    </source>
</evidence>
<dbReference type="PANTHER" id="PTHR48084:SF4">
    <property type="entry name" value="2-OXOGLUTARATE OXIDOREDUCTASE SUBUNIT KORB"/>
    <property type="match status" value="1"/>
</dbReference>
<dbReference type="EMBL" id="JAAZNL010000007">
    <property type="protein sequence ID" value="NMB69732.1"/>
    <property type="molecule type" value="Genomic_DNA"/>
</dbReference>
<evidence type="ECO:0000256" key="8">
    <source>
        <dbReference type="ARBA" id="ARBA00023014"/>
    </source>
</evidence>
<dbReference type="InterPro" id="IPR011766">
    <property type="entry name" value="TPP_enzyme_TPP-bd"/>
</dbReference>
<evidence type="ECO:0000256" key="5">
    <source>
        <dbReference type="ARBA" id="ARBA00022842"/>
    </source>
</evidence>
<evidence type="ECO:0000259" key="11">
    <source>
        <dbReference type="Pfam" id="PF12367"/>
    </source>
</evidence>
<organism evidence="12 13">
    <name type="scientific">candidate division WWE3 bacterium</name>
    <dbReference type="NCBI Taxonomy" id="2053526"/>
    <lineage>
        <taxon>Bacteria</taxon>
        <taxon>Katanobacteria</taxon>
    </lineage>
</organism>
<keyword evidence="4" id="KW-0479">Metal-binding</keyword>
<dbReference type="GO" id="GO:0016625">
    <property type="term" value="F:oxidoreductase activity, acting on the aldehyde or oxo group of donors, iron-sulfur protein as acceptor"/>
    <property type="evidence" value="ECO:0007669"/>
    <property type="project" value="UniProtKB-ARBA"/>
</dbReference>
<dbReference type="CDD" id="cd03375">
    <property type="entry name" value="TPP_OGFOR"/>
    <property type="match status" value="1"/>
</dbReference>
<accession>A0A7X9DKF0</accession>
<evidence type="ECO:0000256" key="7">
    <source>
        <dbReference type="ARBA" id="ARBA00023004"/>
    </source>
</evidence>
<dbReference type="GO" id="GO:0045333">
    <property type="term" value="P:cellular respiration"/>
    <property type="evidence" value="ECO:0007669"/>
    <property type="project" value="UniProtKB-ARBA"/>
</dbReference>
<dbReference type="InterPro" id="IPR011896">
    <property type="entry name" value="OFOB"/>
</dbReference>
<dbReference type="InterPro" id="IPR032686">
    <property type="entry name" value="PFO_beta_C"/>
</dbReference>
<evidence type="ECO:0000256" key="9">
    <source>
        <dbReference type="ARBA" id="ARBA00023052"/>
    </source>
</evidence>
<evidence type="ECO:0000313" key="12">
    <source>
        <dbReference type="EMBL" id="NMB69732.1"/>
    </source>
</evidence>
<keyword evidence="6" id="KW-0560">Oxidoreductase</keyword>
<dbReference type="InterPro" id="IPR051457">
    <property type="entry name" value="2-oxoacid:Fd_oxidoreductase"/>
</dbReference>
<protein>
    <submittedName>
        <fullName evidence="12">2-oxoacid:ferredoxin oxidoreductase subunit beta</fullName>
    </submittedName>
</protein>
<keyword evidence="9" id="KW-0786">Thiamine pyrophosphate</keyword>
<dbReference type="InterPro" id="IPR029061">
    <property type="entry name" value="THDP-binding"/>
</dbReference>
<feature type="domain" description="Thiamine pyrophosphate enzyme TPP-binding" evidence="10">
    <location>
        <begin position="59"/>
        <end position="195"/>
    </location>
</feature>
<dbReference type="Gene3D" id="3.40.50.970">
    <property type="match status" value="1"/>
</dbReference>
<dbReference type="AlphaFoldDB" id="A0A7X9DKF0"/>
<evidence type="ECO:0000256" key="3">
    <source>
        <dbReference type="ARBA" id="ARBA00001966"/>
    </source>
</evidence>
<dbReference type="SUPFAM" id="SSF52518">
    <property type="entry name" value="Thiamin diphosphate-binding fold (THDP-binding)"/>
    <property type="match status" value="1"/>
</dbReference>
<comment type="caution">
    <text evidence="12">The sequence shown here is derived from an EMBL/GenBank/DDBJ whole genome shotgun (WGS) entry which is preliminary data.</text>
</comment>
<comment type="cofactor">
    <cofactor evidence="3">
        <name>[4Fe-4S] cluster</name>
        <dbReference type="ChEBI" id="CHEBI:49883"/>
    </cofactor>
</comment>
<evidence type="ECO:0000256" key="4">
    <source>
        <dbReference type="ARBA" id="ARBA00022723"/>
    </source>
</evidence>
<dbReference type="GO" id="GO:0046872">
    <property type="term" value="F:metal ion binding"/>
    <property type="evidence" value="ECO:0007669"/>
    <property type="project" value="UniProtKB-KW"/>
</dbReference>
<keyword evidence="7" id="KW-0408">Iron</keyword>
<evidence type="ECO:0000256" key="6">
    <source>
        <dbReference type="ARBA" id="ARBA00023002"/>
    </source>
</evidence>
<proteinExistence type="predicted"/>
<evidence type="ECO:0000256" key="1">
    <source>
        <dbReference type="ARBA" id="ARBA00001946"/>
    </source>
</evidence>
<dbReference type="NCBIfam" id="TIGR02177">
    <property type="entry name" value="PorB_KorB"/>
    <property type="match status" value="1"/>
</dbReference>
<comment type="cofactor">
    <cofactor evidence="1">
        <name>Mg(2+)</name>
        <dbReference type="ChEBI" id="CHEBI:18420"/>
    </cofactor>
</comment>